<keyword evidence="2" id="KW-1185">Reference proteome</keyword>
<dbReference type="RefSeq" id="WP_309542471.1">
    <property type="nucleotide sequence ID" value="NZ_CP133659.1"/>
</dbReference>
<protein>
    <submittedName>
        <fullName evidence="1">Acyl carrier protein</fullName>
    </submittedName>
</protein>
<dbReference type="Proteomes" id="UP001180616">
    <property type="component" value="Chromosome"/>
</dbReference>
<gene>
    <name evidence="1" type="ORF">KPS_001205</name>
</gene>
<sequence length="143" mass="15253">MPAHPPHKPYEQHDIAATVAALVAPIFDVDAATLSPATRLMADLPCESIDLLEIGAGLNRRFAIPVRDAAAFLTDLRIHVLEAERTGEAPEARLAREYPHLPATRVAEVLAAVRVPGAPPVLTIDDVAAYVVWALARNNGQAG</sequence>
<reference evidence="1" key="1">
    <citation type="submission" date="2023-09" db="EMBL/GenBank/DDBJ databases">
        <authorList>
            <consortium name="CW5 consortium"/>
            <person name="Lu C.-W."/>
        </authorList>
    </citation>
    <scope>NUCLEOTIDE SEQUENCE</scope>
    <source>
        <strain evidence="1">KPS</strain>
    </source>
</reference>
<name>A0ABY9R4C4_9BACT</name>
<dbReference type="SUPFAM" id="SSF47336">
    <property type="entry name" value="ACP-like"/>
    <property type="match status" value="1"/>
</dbReference>
<accession>A0ABY9R4C4</accession>
<dbReference type="Gene3D" id="1.10.1200.10">
    <property type="entry name" value="ACP-like"/>
    <property type="match status" value="1"/>
</dbReference>
<organism evidence="1 2">
    <name type="scientific">Nitratidesulfovibrio liaohensis</name>
    <dbReference type="NCBI Taxonomy" id="2604158"/>
    <lineage>
        <taxon>Bacteria</taxon>
        <taxon>Pseudomonadati</taxon>
        <taxon>Thermodesulfobacteriota</taxon>
        <taxon>Desulfovibrionia</taxon>
        <taxon>Desulfovibrionales</taxon>
        <taxon>Desulfovibrionaceae</taxon>
        <taxon>Nitratidesulfovibrio</taxon>
    </lineage>
</organism>
<evidence type="ECO:0000313" key="1">
    <source>
        <dbReference type="EMBL" id="WMW66605.1"/>
    </source>
</evidence>
<proteinExistence type="predicted"/>
<dbReference type="EMBL" id="CP133659">
    <property type="protein sequence ID" value="WMW66605.1"/>
    <property type="molecule type" value="Genomic_DNA"/>
</dbReference>
<evidence type="ECO:0000313" key="2">
    <source>
        <dbReference type="Proteomes" id="UP001180616"/>
    </source>
</evidence>
<dbReference type="InterPro" id="IPR036736">
    <property type="entry name" value="ACP-like_sf"/>
</dbReference>